<gene>
    <name evidence="2" type="ORF">RND81_01G191600</name>
</gene>
<reference evidence="2 3" key="1">
    <citation type="submission" date="2024-03" db="EMBL/GenBank/DDBJ databases">
        <title>WGS assembly of Saponaria officinalis var. Norfolk2.</title>
        <authorList>
            <person name="Jenkins J."/>
            <person name="Shu S."/>
            <person name="Grimwood J."/>
            <person name="Barry K."/>
            <person name="Goodstein D."/>
            <person name="Schmutz J."/>
            <person name="Leebens-Mack J."/>
            <person name="Osbourn A."/>
        </authorList>
    </citation>
    <scope>NUCLEOTIDE SEQUENCE [LARGE SCALE GENOMIC DNA]</scope>
    <source>
        <strain evidence="3">cv. Norfolk2</strain>
        <strain evidence="2">JIC</strain>
        <tissue evidence="2">Leaf</tissue>
    </source>
</reference>
<organism evidence="2 3">
    <name type="scientific">Saponaria officinalis</name>
    <name type="common">Common soapwort</name>
    <name type="synonym">Lychnis saponaria</name>
    <dbReference type="NCBI Taxonomy" id="3572"/>
    <lineage>
        <taxon>Eukaryota</taxon>
        <taxon>Viridiplantae</taxon>
        <taxon>Streptophyta</taxon>
        <taxon>Embryophyta</taxon>
        <taxon>Tracheophyta</taxon>
        <taxon>Spermatophyta</taxon>
        <taxon>Magnoliopsida</taxon>
        <taxon>eudicotyledons</taxon>
        <taxon>Gunneridae</taxon>
        <taxon>Pentapetalae</taxon>
        <taxon>Caryophyllales</taxon>
        <taxon>Caryophyllaceae</taxon>
        <taxon>Caryophylleae</taxon>
        <taxon>Saponaria</taxon>
    </lineage>
</organism>
<feature type="region of interest" description="Disordered" evidence="1">
    <location>
        <begin position="44"/>
        <end position="65"/>
    </location>
</feature>
<proteinExistence type="predicted"/>
<dbReference type="PANTHER" id="PTHR13359:SF2">
    <property type="entry name" value="LARGE RIBOSOMAL SUBUNIT PROTEIN ML40"/>
    <property type="match status" value="1"/>
</dbReference>
<name>A0AAW1NGW7_SAPOF</name>
<dbReference type="EMBL" id="JBDFQZ010000001">
    <property type="protein sequence ID" value="KAK9757866.1"/>
    <property type="molecule type" value="Genomic_DNA"/>
</dbReference>
<dbReference type="EMBL" id="JBDFQZ010000001">
    <property type="protein sequence ID" value="KAK9757867.1"/>
    <property type="molecule type" value="Genomic_DNA"/>
</dbReference>
<dbReference type="GO" id="GO:0005762">
    <property type="term" value="C:mitochondrial large ribosomal subunit"/>
    <property type="evidence" value="ECO:0007669"/>
    <property type="project" value="InterPro"/>
</dbReference>
<comment type="caution">
    <text evidence="2">The sequence shown here is derived from an EMBL/GenBank/DDBJ whole genome shotgun (WGS) entry which is preliminary data.</text>
</comment>
<dbReference type="PANTHER" id="PTHR13359">
    <property type="entry name" value="39S RIBOSOMAL PROTEIN L40, MITOCHONDRIAL"/>
    <property type="match status" value="1"/>
</dbReference>
<protein>
    <recommendedName>
        <fullName evidence="4">Copper ion binding</fullName>
    </recommendedName>
</protein>
<evidence type="ECO:0000313" key="2">
    <source>
        <dbReference type="EMBL" id="KAK9757867.1"/>
    </source>
</evidence>
<accession>A0AAW1NGW7</accession>
<dbReference type="Proteomes" id="UP001443914">
    <property type="component" value="Unassembled WGS sequence"/>
</dbReference>
<dbReference type="EMBL" id="JBDFQZ010000001">
    <property type="protein sequence ID" value="KAK9757868.1"/>
    <property type="molecule type" value="Genomic_DNA"/>
</dbReference>
<dbReference type="AlphaFoldDB" id="A0AAW1NGW7"/>
<evidence type="ECO:0008006" key="4">
    <source>
        <dbReference type="Google" id="ProtNLM"/>
    </source>
</evidence>
<evidence type="ECO:0000256" key="1">
    <source>
        <dbReference type="SAM" id="MobiDB-lite"/>
    </source>
</evidence>
<evidence type="ECO:0000313" key="3">
    <source>
        <dbReference type="Proteomes" id="UP001443914"/>
    </source>
</evidence>
<sequence>MFRVCGIRRLISLDTKVETLGHQFIQQCSVSGTAKGKAKIKAAQTLKKSKTGAKKGASSGGGPRKTGLVAELEEMANKCLTAPTPMRFMKPKERAREAEREKLGLVSKERQREMALLKKQAKEGTGFEKPSIIGTPGLDFISLGLVDADAIPKYELTVEDGRRLAKEYSQVLMRKHRARQKAETTLLRLKKEAIEALPEHLKAAALVPDLTPFPANRYMATLTPPIEGYIDKIREATAKATGKEKLR</sequence>
<keyword evidence="3" id="KW-1185">Reference proteome</keyword>
<dbReference type="InterPro" id="IPR039145">
    <property type="entry name" value="Ribosomal_mL40_metazoa/plant"/>
</dbReference>